<evidence type="ECO:0000259" key="2">
    <source>
        <dbReference type="Pfam" id="PF21789"/>
    </source>
</evidence>
<feature type="domain" description="Transposable element P transposase-like RNase H C-terminal" evidence="2">
    <location>
        <begin position="90"/>
        <end position="121"/>
    </location>
</feature>
<evidence type="ECO:0000256" key="1">
    <source>
        <dbReference type="SAM" id="MobiDB-lite"/>
    </source>
</evidence>
<proteinExistence type="predicted"/>
<dbReference type="AlphaFoldDB" id="A0A6G0W0M9"/>
<sequence length="274" mass="31403">MNDLFDCLNSKCLYSFNPKMCALSEERSSQFQFLNEAKTIYENIRLVKPNTKYGYHLPCFDGLVWSINSITMLYLQQKNLQFNYLLTPRLNQNFLENTFAVFRQRGGYNPNPTARTFRSTFSIQAKNNLFKASELSNCESDMDSNLLAPTSDSDSLLSNVNNSDSDSDSSSTLDDDDKSFTNPNDNLEGENCEISLEMCSNAYFAGYLRKSCFDHFKCFKCSKEIDSISCFLKKPIETLINFVKNAQIILKKLVEQKPHRKNIASFIISFLFAN</sequence>
<dbReference type="InterPro" id="IPR048367">
    <property type="entry name" value="TNP-like_RNaseH_C"/>
</dbReference>
<dbReference type="EMBL" id="VUJU01009802">
    <property type="protein sequence ID" value="KAF0717510.1"/>
    <property type="molecule type" value="Genomic_DNA"/>
</dbReference>
<evidence type="ECO:0000313" key="3">
    <source>
        <dbReference type="EMBL" id="KAF0717510.1"/>
    </source>
</evidence>
<protein>
    <recommendedName>
        <fullName evidence="2">Transposable element P transposase-like RNase H C-terminal domain-containing protein</fullName>
    </recommendedName>
</protein>
<reference evidence="3 4" key="1">
    <citation type="submission" date="2019-08" db="EMBL/GenBank/DDBJ databases">
        <title>Whole genome of Aphis craccivora.</title>
        <authorList>
            <person name="Voronova N.V."/>
            <person name="Shulinski R.S."/>
            <person name="Bandarenka Y.V."/>
            <person name="Zhorov D.G."/>
            <person name="Warner D."/>
        </authorList>
    </citation>
    <scope>NUCLEOTIDE SEQUENCE [LARGE SCALE GENOMIC DNA]</scope>
    <source>
        <strain evidence="3">180601</strain>
        <tissue evidence="3">Whole Body</tissue>
    </source>
</reference>
<evidence type="ECO:0000313" key="4">
    <source>
        <dbReference type="Proteomes" id="UP000478052"/>
    </source>
</evidence>
<keyword evidence="4" id="KW-1185">Reference proteome</keyword>
<dbReference type="Proteomes" id="UP000478052">
    <property type="component" value="Unassembled WGS sequence"/>
</dbReference>
<feature type="compositionally biased region" description="Low complexity" evidence="1">
    <location>
        <begin position="152"/>
        <end position="172"/>
    </location>
</feature>
<dbReference type="Pfam" id="PF21789">
    <property type="entry name" value="TNP-like_RNaseH_C"/>
    <property type="match status" value="1"/>
</dbReference>
<accession>A0A6G0W0M9</accession>
<name>A0A6G0W0M9_APHCR</name>
<gene>
    <name evidence="3" type="ORF">FWK35_00024694</name>
</gene>
<feature type="non-terminal residue" evidence="3">
    <location>
        <position position="274"/>
    </location>
</feature>
<feature type="region of interest" description="Disordered" evidence="1">
    <location>
        <begin position="152"/>
        <end position="184"/>
    </location>
</feature>
<organism evidence="3 4">
    <name type="scientific">Aphis craccivora</name>
    <name type="common">Cowpea aphid</name>
    <dbReference type="NCBI Taxonomy" id="307492"/>
    <lineage>
        <taxon>Eukaryota</taxon>
        <taxon>Metazoa</taxon>
        <taxon>Ecdysozoa</taxon>
        <taxon>Arthropoda</taxon>
        <taxon>Hexapoda</taxon>
        <taxon>Insecta</taxon>
        <taxon>Pterygota</taxon>
        <taxon>Neoptera</taxon>
        <taxon>Paraneoptera</taxon>
        <taxon>Hemiptera</taxon>
        <taxon>Sternorrhyncha</taxon>
        <taxon>Aphidomorpha</taxon>
        <taxon>Aphidoidea</taxon>
        <taxon>Aphididae</taxon>
        <taxon>Aphidini</taxon>
        <taxon>Aphis</taxon>
        <taxon>Aphis</taxon>
    </lineage>
</organism>
<dbReference type="OrthoDB" id="6631169at2759"/>
<comment type="caution">
    <text evidence="3">The sequence shown here is derived from an EMBL/GenBank/DDBJ whole genome shotgun (WGS) entry which is preliminary data.</text>
</comment>